<feature type="compositionally biased region" description="Basic residues" evidence="1">
    <location>
        <begin position="89"/>
        <end position="98"/>
    </location>
</feature>
<gene>
    <name evidence="2" type="ORF">C4D60_Mb07t20120</name>
</gene>
<evidence type="ECO:0000313" key="3">
    <source>
        <dbReference type="Proteomes" id="UP000317650"/>
    </source>
</evidence>
<sequence>MSRRLFWNPTAPTTCIEFIPPHGLRKEGEEVVEEEKKRSIPNDSGDDSGQWGGNGRRGGRRKRNEEKGRKGGNGRRGRRKNEEDERRGERRGRKKRKLTLNWKRTTGGGWQQIDCPKGVQSTFRFTDRQFSLDILLPLKVKQKDQILKSNRSQIKNSKKKENPMKTRLTQYRSERNSIERSSASLTPIAADVAAPTPGEHPKLIRLAALICTESGSSSPSGSEALIASASCT</sequence>
<evidence type="ECO:0000256" key="1">
    <source>
        <dbReference type="SAM" id="MobiDB-lite"/>
    </source>
</evidence>
<protein>
    <submittedName>
        <fullName evidence="2">Uncharacterized protein</fullName>
    </submittedName>
</protein>
<name>A0A4S8JGM8_MUSBA</name>
<feature type="compositionally biased region" description="Basic residues" evidence="1">
    <location>
        <begin position="70"/>
        <end position="79"/>
    </location>
</feature>
<dbReference type="Proteomes" id="UP000317650">
    <property type="component" value="Chromosome 7"/>
</dbReference>
<evidence type="ECO:0000313" key="2">
    <source>
        <dbReference type="EMBL" id="THU61138.1"/>
    </source>
</evidence>
<comment type="caution">
    <text evidence="2">The sequence shown here is derived from an EMBL/GenBank/DDBJ whole genome shotgun (WGS) entry which is preliminary data.</text>
</comment>
<reference evidence="2 3" key="1">
    <citation type="journal article" date="2019" name="Nat. Plants">
        <title>Genome sequencing of Musa balbisiana reveals subgenome evolution and function divergence in polyploid bananas.</title>
        <authorList>
            <person name="Yao X."/>
        </authorList>
    </citation>
    <scope>NUCLEOTIDE SEQUENCE [LARGE SCALE GENOMIC DNA]</scope>
    <source>
        <strain evidence="3">cv. DH-PKW</strain>
        <tissue evidence="2">Leaves</tissue>
    </source>
</reference>
<proteinExistence type="predicted"/>
<accession>A0A4S8JGM8</accession>
<dbReference type="AlphaFoldDB" id="A0A4S8JGM8"/>
<feature type="compositionally biased region" description="Basic and acidic residues" evidence="1">
    <location>
        <begin position="24"/>
        <end position="40"/>
    </location>
</feature>
<organism evidence="2 3">
    <name type="scientific">Musa balbisiana</name>
    <name type="common">Banana</name>
    <dbReference type="NCBI Taxonomy" id="52838"/>
    <lineage>
        <taxon>Eukaryota</taxon>
        <taxon>Viridiplantae</taxon>
        <taxon>Streptophyta</taxon>
        <taxon>Embryophyta</taxon>
        <taxon>Tracheophyta</taxon>
        <taxon>Spermatophyta</taxon>
        <taxon>Magnoliopsida</taxon>
        <taxon>Liliopsida</taxon>
        <taxon>Zingiberales</taxon>
        <taxon>Musaceae</taxon>
        <taxon>Musa</taxon>
    </lineage>
</organism>
<feature type="region of interest" description="Disordered" evidence="1">
    <location>
        <begin position="1"/>
        <end position="103"/>
    </location>
</feature>
<dbReference type="EMBL" id="PYDT01000005">
    <property type="protein sequence ID" value="THU61138.1"/>
    <property type="molecule type" value="Genomic_DNA"/>
</dbReference>
<keyword evidence="3" id="KW-1185">Reference proteome</keyword>